<comment type="caution">
    <text evidence="7">The sequence shown here is derived from an EMBL/GenBank/DDBJ whole genome shotgun (WGS) entry which is preliminary data.</text>
</comment>
<evidence type="ECO:0000256" key="2">
    <source>
        <dbReference type="ARBA" id="ARBA00022729"/>
    </source>
</evidence>
<gene>
    <name evidence="7" type="ORF">Q2V64_25730</name>
</gene>
<evidence type="ECO:0000256" key="3">
    <source>
        <dbReference type="ARBA" id="ARBA00023136"/>
    </source>
</evidence>
<feature type="region of interest" description="Disordered" evidence="4">
    <location>
        <begin position="217"/>
        <end position="239"/>
    </location>
</feature>
<comment type="subcellular location">
    <subcellularLocation>
        <location evidence="1">Membrane</location>
    </subcellularLocation>
</comment>
<evidence type="ECO:0000313" key="8">
    <source>
        <dbReference type="Proteomes" id="UP001174465"/>
    </source>
</evidence>
<protein>
    <submittedName>
        <fullName evidence="7">Uncharacterized protein</fullName>
    </submittedName>
</protein>
<dbReference type="Pfam" id="PF07655">
    <property type="entry name" value="Secretin_N_2"/>
    <property type="match status" value="1"/>
</dbReference>
<organism evidence="7 8">
    <name type="scientific">Escherichia coli</name>
    <dbReference type="NCBI Taxonomy" id="562"/>
    <lineage>
        <taxon>Bacteria</taxon>
        <taxon>Pseudomonadati</taxon>
        <taxon>Pseudomonadota</taxon>
        <taxon>Gammaproteobacteria</taxon>
        <taxon>Enterobacterales</taxon>
        <taxon>Enterobacteriaceae</taxon>
        <taxon>Escherichia</taxon>
    </lineage>
</organism>
<dbReference type="InterPro" id="IPR004846">
    <property type="entry name" value="T2SS/T3SS_dom"/>
</dbReference>
<keyword evidence="2" id="KW-0732">Signal</keyword>
<keyword evidence="3" id="KW-0472">Membrane</keyword>
<dbReference type="PANTHER" id="PTHR30332">
    <property type="entry name" value="PROBABLE GENERAL SECRETION PATHWAY PROTEIN D"/>
    <property type="match status" value="1"/>
</dbReference>
<dbReference type="EMBL" id="JAUKZB010000035">
    <property type="protein sequence ID" value="MDO2733066.1"/>
    <property type="molecule type" value="Genomic_DNA"/>
</dbReference>
<dbReference type="InterPro" id="IPR011514">
    <property type="entry name" value="Secretin_N_2"/>
</dbReference>
<dbReference type="AlphaFoldDB" id="A0AAW7VK69"/>
<dbReference type="Proteomes" id="UP001174465">
    <property type="component" value="Unassembled WGS sequence"/>
</dbReference>
<evidence type="ECO:0000256" key="1">
    <source>
        <dbReference type="ARBA" id="ARBA00004370"/>
    </source>
</evidence>
<evidence type="ECO:0000313" key="7">
    <source>
        <dbReference type="EMBL" id="MDO2733066.1"/>
    </source>
</evidence>
<reference evidence="7" key="1">
    <citation type="submission" date="2023-07" db="EMBL/GenBank/DDBJ databases">
        <title>High risk of intestinal colonization with ESBL-producing Escherichia coli among soldiers of military contingents in specific geographic regions.</title>
        <authorList>
            <person name="Literacka E."/>
        </authorList>
    </citation>
    <scope>NUCLEOTIDE SEQUENCE</scope>
    <source>
        <strain evidence="7">33</strain>
    </source>
</reference>
<feature type="domain" description="Secretin N-terminal" evidence="6">
    <location>
        <begin position="199"/>
        <end position="273"/>
    </location>
</feature>
<feature type="domain" description="Type II/III secretion system secretin-like" evidence="5">
    <location>
        <begin position="370"/>
        <end position="540"/>
    </location>
</feature>
<dbReference type="InterPro" id="IPR050810">
    <property type="entry name" value="Bact_Secretion_Sys_Channel"/>
</dbReference>
<dbReference type="PANTHER" id="PTHR30332:SF24">
    <property type="entry name" value="SECRETIN GSPD-RELATED"/>
    <property type="match status" value="1"/>
</dbReference>
<sequence length="545" mass="57953">MRRIGLYLMLPALTACSGTGIYNKSLKDVNQILDDSALQMKKSRNISLFKNTDLVNRNKGIYLGHKEVQTFHGDPLPGRFESSNGVTLRTNIPMGLDNIIALIQDATKIPVEKNFKRSNVGTATNANVISDNLNKATGDTAERSGTNILNLIVNSSTGNMQMDVDYTGPLSAFLDKIALNYDLFWTYEHGRLVFSTEETKSFSISVLPSVYTTKNTISSDSSGSGSGSGSGSSSSSSDSQLDVSVSLDVWKDIEESIKLILGDEGTYTLSTSTSSVIVRTSAQNMKRVSEYIQKLNKQLERQVTIDVAVYSVSTSDVSNLSMSLQALLTRNGGVLGSITSNFPAASGTPTITGFLNGNGNSNNQVLLNLLATSGKVSVVTSAAVTTMSGQPVPLKVGNDRTYVSQIGTVMGQTSTTSSASTSSVTTGFLMNLLPSVGEDGNILLQYGITISSLVGSNDGFDQATVNGTIIQLPNVDSTTFVQSSLLKNGNTLILAGYEQKRNEVSDSGLGKPSFKLLGGSRNGKDSREIKIISITPRIIDVKAGQ</sequence>
<name>A0AAW7VK69_ECOLX</name>
<dbReference type="Pfam" id="PF00263">
    <property type="entry name" value="Secretin"/>
    <property type="match status" value="1"/>
</dbReference>
<dbReference type="GO" id="GO:0009306">
    <property type="term" value="P:protein secretion"/>
    <property type="evidence" value="ECO:0007669"/>
    <property type="project" value="InterPro"/>
</dbReference>
<dbReference type="PROSITE" id="PS51257">
    <property type="entry name" value="PROKAR_LIPOPROTEIN"/>
    <property type="match status" value="1"/>
</dbReference>
<dbReference type="GO" id="GO:0009297">
    <property type="term" value="P:pilus assembly"/>
    <property type="evidence" value="ECO:0007669"/>
    <property type="project" value="InterPro"/>
</dbReference>
<proteinExistence type="predicted"/>
<evidence type="ECO:0000259" key="5">
    <source>
        <dbReference type="Pfam" id="PF00263"/>
    </source>
</evidence>
<evidence type="ECO:0000256" key="4">
    <source>
        <dbReference type="SAM" id="MobiDB-lite"/>
    </source>
</evidence>
<dbReference type="GO" id="GO:0019867">
    <property type="term" value="C:outer membrane"/>
    <property type="evidence" value="ECO:0007669"/>
    <property type="project" value="InterPro"/>
</dbReference>
<evidence type="ECO:0000259" key="6">
    <source>
        <dbReference type="Pfam" id="PF07655"/>
    </source>
</evidence>
<accession>A0AAW7VK69</accession>
<dbReference type="RefSeq" id="WP_302302149.1">
    <property type="nucleotide sequence ID" value="NZ_JAUKZB010000035.1"/>
</dbReference>